<protein>
    <submittedName>
        <fullName evidence="1">Putative Transposon TX1</fullName>
    </submittedName>
</protein>
<organism evidence="1 2">
    <name type="scientific">Gossypium australe</name>
    <dbReference type="NCBI Taxonomy" id="47621"/>
    <lineage>
        <taxon>Eukaryota</taxon>
        <taxon>Viridiplantae</taxon>
        <taxon>Streptophyta</taxon>
        <taxon>Embryophyta</taxon>
        <taxon>Tracheophyta</taxon>
        <taxon>Spermatophyta</taxon>
        <taxon>Magnoliopsida</taxon>
        <taxon>eudicotyledons</taxon>
        <taxon>Gunneridae</taxon>
        <taxon>Pentapetalae</taxon>
        <taxon>rosids</taxon>
        <taxon>malvids</taxon>
        <taxon>Malvales</taxon>
        <taxon>Malvaceae</taxon>
        <taxon>Malvoideae</taxon>
        <taxon>Gossypium</taxon>
    </lineage>
</organism>
<reference evidence="2" key="1">
    <citation type="journal article" date="2019" name="Plant Biotechnol. J.">
        <title>Genome sequencing of the Australian wild diploid species Gossypium australe highlights disease resistance and delayed gland morphogenesis.</title>
        <authorList>
            <person name="Cai Y."/>
            <person name="Cai X."/>
            <person name="Wang Q."/>
            <person name="Wang P."/>
            <person name="Zhang Y."/>
            <person name="Cai C."/>
            <person name="Xu Y."/>
            <person name="Wang K."/>
            <person name="Zhou Z."/>
            <person name="Wang C."/>
            <person name="Geng S."/>
            <person name="Li B."/>
            <person name="Dong Q."/>
            <person name="Hou Y."/>
            <person name="Wang H."/>
            <person name="Ai P."/>
            <person name="Liu Z."/>
            <person name="Yi F."/>
            <person name="Sun M."/>
            <person name="An G."/>
            <person name="Cheng J."/>
            <person name="Zhang Y."/>
            <person name="Shi Q."/>
            <person name="Xie Y."/>
            <person name="Shi X."/>
            <person name="Chang Y."/>
            <person name="Huang F."/>
            <person name="Chen Y."/>
            <person name="Hong S."/>
            <person name="Mi L."/>
            <person name="Sun Q."/>
            <person name="Zhang L."/>
            <person name="Zhou B."/>
            <person name="Peng R."/>
            <person name="Zhang X."/>
            <person name="Liu F."/>
        </authorList>
    </citation>
    <scope>NUCLEOTIDE SEQUENCE [LARGE SCALE GENOMIC DNA]</scope>
    <source>
        <strain evidence="2">cv. PA1801</strain>
    </source>
</reference>
<gene>
    <name evidence="1" type="ORF">EPI10_020743</name>
</gene>
<keyword evidence="2" id="KW-1185">Reference proteome</keyword>
<sequence length="96" mass="11503">MKFKAKWKTVNGMKIGNSWYCDPMVLKEKMVNYFSDHFSCPLRKWKMDFVLNFKRLNESEARNLELPFSMEEIKEAVWSCDENKAPGQDDFNICFF</sequence>
<comment type="caution">
    <text evidence="1">The sequence shown here is derived from an EMBL/GenBank/DDBJ whole genome shotgun (WGS) entry which is preliminary data.</text>
</comment>
<proteinExistence type="predicted"/>
<dbReference type="EMBL" id="SMMG02000003">
    <property type="protein sequence ID" value="KAA3480297.1"/>
    <property type="molecule type" value="Genomic_DNA"/>
</dbReference>
<name>A0A5B6WGQ9_9ROSI</name>
<evidence type="ECO:0000313" key="2">
    <source>
        <dbReference type="Proteomes" id="UP000325315"/>
    </source>
</evidence>
<evidence type="ECO:0000313" key="1">
    <source>
        <dbReference type="EMBL" id="KAA3480297.1"/>
    </source>
</evidence>
<dbReference type="AlphaFoldDB" id="A0A5B6WGQ9"/>
<dbReference type="Proteomes" id="UP000325315">
    <property type="component" value="Unassembled WGS sequence"/>
</dbReference>
<accession>A0A5B6WGQ9</accession>
<dbReference type="OrthoDB" id="1000249at2759"/>